<comment type="caution">
    <text evidence="2">The sequence shown here is derived from an EMBL/GenBank/DDBJ whole genome shotgun (WGS) entry which is preliminary data.</text>
</comment>
<evidence type="ECO:0000313" key="2">
    <source>
        <dbReference type="EMBL" id="MYG37637.1"/>
    </source>
</evidence>
<evidence type="ECO:0000256" key="1">
    <source>
        <dbReference type="SAM" id="MobiDB-lite"/>
    </source>
</evidence>
<sequence>MVSLQWDLTPSNRGPSFSLRHAVGAAAGGVDALLNPTAIQVLDADAHGGQQQNTPSSSASPSSSEGNQALPGSDASL</sequence>
<protein>
    <submittedName>
        <fullName evidence="2">Uncharacterized protein</fullName>
    </submittedName>
</protein>
<accession>A0A6B1F650</accession>
<organism evidence="2">
    <name type="scientific">Synechococcus sp. SB0676_bin_10</name>
    <dbReference type="NCBI Taxonomy" id="2604869"/>
    <lineage>
        <taxon>Bacteria</taxon>
        <taxon>Bacillati</taxon>
        <taxon>Cyanobacteriota</taxon>
        <taxon>Cyanophyceae</taxon>
        <taxon>Synechococcales</taxon>
        <taxon>Synechococcaceae</taxon>
        <taxon>Synechococcus</taxon>
    </lineage>
</organism>
<gene>
    <name evidence="2" type="ORF">F4162_01165</name>
</gene>
<proteinExistence type="predicted"/>
<feature type="region of interest" description="Disordered" evidence="1">
    <location>
        <begin position="42"/>
        <end position="77"/>
    </location>
</feature>
<dbReference type="AlphaFoldDB" id="A0A6B1F650"/>
<name>A0A6B1F650_9SYNE</name>
<feature type="compositionally biased region" description="Low complexity" evidence="1">
    <location>
        <begin position="55"/>
        <end position="64"/>
    </location>
</feature>
<dbReference type="EMBL" id="VYDO01000048">
    <property type="protein sequence ID" value="MYG37637.1"/>
    <property type="molecule type" value="Genomic_DNA"/>
</dbReference>
<reference evidence="2" key="1">
    <citation type="submission" date="2019-09" db="EMBL/GenBank/DDBJ databases">
        <title>Characterisation of the sponge microbiome using genome-centric metagenomics.</title>
        <authorList>
            <person name="Engelberts J.P."/>
            <person name="Robbins S.J."/>
            <person name="De Goeij J.M."/>
            <person name="Aranda M."/>
            <person name="Bell S.C."/>
            <person name="Webster N.S."/>
        </authorList>
    </citation>
    <scope>NUCLEOTIDE SEQUENCE</scope>
    <source>
        <strain evidence="2">SB0676_bin_10</strain>
    </source>
</reference>